<evidence type="ECO:0000313" key="5">
    <source>
        <dbReference type="Proteomes" id="UP000613582"/>
    </source>
</evidence>
<evidence type="ECO:0000256" key="1">
    <source>
        <dbReference type="SAM" id="MobiDB-lite"/>
    </source>
</evidence>
<feature type="region of interest" description="Disordered" evidence="1">
    <location>
        <begin position="152"/>
        <end position="182"/>
    </location>
</feature>
<dbReference type="Proteomes" id="UP000613582">
    <property type="component" value="Unassembled WGS sequence"/>
</dbReference>
<keyword evidence="2" id="KW-0812">Transmembrane</keyword>
<keyword evidence="5" id="KW-1185">Reference proteome</keyword>
<gene>
    <name evidence="4" type="ORF">GCM10011342_16620</name>
</gene>
<protein>
    <recommendedName>
        <fullName evidence="3">YdbS-like PH domain-containing protein</fullName>
    </recommendedName>
</protein>
<dbReference type="PANTHER" id="PTHR37938">
    <property type="entry name" value="BLL0215 PROTEIN"/>
    <property type="match status" value="1"/>
</dbReference>
<dbReference type="AlphaFoldDB" id="A0A8J2V4G9"/>
<comment type="caution">
    <text evidence="4">The sequence shown here is derived from an EMBL/GenBank/DDBJ whole genome shotgun (WGS) entry which is preliminary data.</text>
</comment>
<dbReference type="InterPro" id="IPR005182">
    <property type="entry name" value="YdbS-like_PH"/>
</dbReference>
<evidence type="ECO:0000256" key="2">
    <source>
        <dbReference type="SAM" id="Phobius"/>
    </source>
</evidence>
<dbReference type="EMBL" id="BMGH01000001">
    <property type="protein sequence ID" value="GGD08506.1"/>
    <property type="molecule type" value="Genomic_DNA"/>
</dbReference>
<reference evidence="4" key="1">
    <citation type="journal article" date="2014" name="Int. J. Syst. Evol. Microbiol.">
        <title>Complete genome sequence of Corynebacterium casei LMG S-19264T (=DSM 44701T), isolated from a smear-ripened cheese.</title>
        <authorList>
            <consortium name="US DOE Joint Genome Institute (JGI-PGF)"/>
            <person name="Walter F."/>
            <person name="Albersmeier A."/>
            <person name="Kalinowski J."/>
            <person name="Ruckert C."/>
        </authorList>
    </citation>
    <scope>NUCLEOTIDE SEQUENCE</scope>
    <source>
        <strain evidence="4">CGMCC 1.12921</strain>
    </source>
</reference>
<keyword evidence="2" id="KW-1133">Transmembrane helix</keyword>
<feature type="transmembrane region" description="Helical" evidence="2">
    <location>
        <begin position="27"/>
        <end position="47"/>
    </location>
</feature>
<evidence type="ECO:0000259" key="3">
    <source>
        <dbReference type="Pfam" id="PF03703"/>
    </source>
</evidence>
<dbReference type="Pfam" id="PF03703">
    <property type="entry name" value="bPH_2"/>
    <property type="match status" value="1"/>
</dbReference>
<feature type="compositionally biased region" description="Basic residues" evidence="1">
    <location>
        <begin position="172"/>
        <end position="182"/>
    </location>
</feature>
<keyword evidence="2" id="KW-0472">Membrane</keyword>
<dbReference type="PANTHER" id="PTHR37938:SF1">
    <property type="entry name" value="BLL0215 PROTEIN"/>
    <property type="match status" value="1"/>
</dbReference>
<accession>A0A8J2V4G9</accession>
<name>A0A8J2V4G9_9PROT</name>
<feature type="domain" description="YdbS-like PH" evidence="3">
    <location>
        <begin position="57"/>
        <end position="115"/>
    </location>
</feature>
<dbReference type="RefSeq" id="WP_188158867.1">
    <property type="nucleotide sequence ID" value="NZ_BMGH01000001.1"/>
</dbReference>
<proteinExistence type="predicted"/>
<sequence length="182" mass="20267">MTSYVRQSLTHDEQLLAEGNFPWPYHALSWIALFTLGWVLIGIYIWARMQIHFAVTEVGVTSQRVLIKRGLFNKWTMELGLASVEQVEVRQSLIGQIFNFGTLEMHGSGEGELTSPPIARPVAFRRVLSEAIFHARNPKVKIDHEGEFTVPHGAGAEGQTASNSITVPLGPKTRRKPAAHGR</sequence>
<reference evidence="4" key="2">
    <citation type="submission" date="2020-09" db="EMBL/GenBank/DDBJ databases">
        <authorList>
            <person name="Sun Q."/>
            <person name="Zhou Y."/>
        </authorList>
    </citation>
    <scope>NUCLEOTIDE SEQUENCE</scope>
    <source>
        <strain evidence="4">CGMCC 1.12921</strain>
    </source>
</reference>
<organism evidence="4 5">
    <name type="scientific">Aquisalinus flavus</name>
    <dbReference type="NCBI Taxonomy" id="1526572"/>
    <lineage>
        <taxon>Bacteria</taxon>
        <taxon>Pseudomonadati</taxon>
        <taxon>Pseudomonadota</taxon>
        <taxon>Alphaproteobacteria</taxon>
        <taxon>Parvularculales</taxon>
        <taxon>Parvularculaceae</taxon>
        <taxon>Aquisalinus</taxon>
    </lineage>
</organism>
<evidence type="ECO:0000313" key="4">
    <source>
        <dbReference type="EMBL" id="GGD08506.1"/>
    </source>
</evidence>